<dbReference type="AlphaFoldDB" id="A0A917QF67"/>
<evidence type="ECO:0008006" key="4">
    <source>
        <dbReference type="Google" id="ProtNLM"/>
    </source>
</evidence>
<dbReference type="Proteomes" id="UP000600449">
    <property type="component" value="Unassembled WGS sequence"/>
</dbReference>
<comment type="caution">
    <text evidence="2">The sequence shown here is derived from an EMBL/GenBank/DDBJ whole genome shotgun (WGS) entry which is preliminary data.</text>
</comment>
<proteinExistence type="predicted"/>
<dbReference type="EMBL" id="BMMF01000012">
    <property type="protein sequence ID" value="GGK47516.1"/>
    <property type="molecule type" value="Genomic_DNA"/>
</dbReference>
<organism evidence="2 3">
    <name type="scientific">Salinarimonas ramus</name>
    <dbReference type="NCBI Taxonomy" id="690164"/>
    <lineage>
        <taxon>Bacteria</taxon>
        <taxon>Pseudomonadati</taxon>
        <taxon>Pseudomonadota</taxon>
        <taxon>Alphaproteobacteria</taxon>
        <taxon>Hyphomicrobiales</taxon>
        <taxon>Salinarimonadaceae</taxon>
        <taxon>Salinarimonas</taxon>
    </lineage>
</organism>
<keyword evidence="3" id="KW-1185">Reference proteome</keyword>
<gene>
    <name evidence="2" type="ORF">GCM10011322_38230</name>
</gene>
<protein>
    <recommendedName>
        <fullName evidence="4">Transposase</fullName>
    </recommendedName>
</protein>
<reference evidence="2 3" key="1">
    <citation type="journal article" date="2014" name="Int. J. Syst. Evol. Microbiol.">
        <title>Complete genome sequence of Corynebacterium casei LMG S-19264T (=DSM 44701T), isolated from a smear-ripened cheese.</title>
        <authorList>
            <consortium name="US DOE Joint Genome Institute (JGI-PGF)"/>
            <person name="Walter F."/>
            <person name="Albersmeier A."/>
            <person name="Kalinowski J."/>
            <person name="Ruckert C."/>
        </authorList>
    </citation>
    <scope>NUCLEOTIDE SEQUENCE [LARGE SCALE GENOMIC DNA]</scope>
    <source>
        <strain evidence="2 3">CGMCC 1.9161</strain>
    </source>
</reference>
<sequence length="77" mass="8629">MVRKKSTKPYHLELRDRAVRLVREQERAHALRSVAIRSVAEKVGCSGETLRLGMRQDERDAGQRGSGAASRARSARV</sequence>
<dbReference type="InterPro" id="IPR036388">
    <property type="entry name" value="WH-like_DNA-bd_sf"/>
</dbReference>
<name>A0A917QF67_9HYPH</name>
<evidence type="ECO:0000313" key="2">
    <source>
        <dbReference type="EMBL" id="GGK47516.1"/>
    </source>
</evidence>
<evidence type="ECO:0000256" key="1">
    <source>
        <dbReference type="SAM" id="MobiDB-lite"/>
    </source>
</evidence>
<accession>A0A917QF67</accession>
<dbReference type="Gene3D" id="1.10.10.10">
    <property type="entry name" value="Winged helix-like DNA-binding domain superfamily/Winged helix DNA-binding domain"/>
    <property type="match status" value="1"/>
</dbReference>
<feature type="region of interest" description="Disordered" evidence="1">
    <location>
        <begin position="53"/>
        <end position="77"/>
    </location>
</feature>
<feature type="compositionally biased region" description="Low complexity" evidence="1">
    <location>
        <begin position="66"/>
        <end position="77"/>
    </location>
</feature>
<evidence type="ECO:0000313" key="3">
    <source>
        <dbReference type="Proteomes" id="UP000600449"/>
    </source>
</evidence>